<name>A0A6J8B736_MYTCO</name>
<dbReference type="OrthoDB" id="10070415at2759"/>
<evidence type="ECO:0008006" key="3">
    <source>
        <dbReference type="Google" id="ProtNLM"/>
    </source>
</evidence>
<dbReference type="SUPFAM" id="SSF49842">
    <property type="entry name" value="TNF-like"/>
    <property type="match status" value="1"/>
</dbReference>
<protein>
    <recommendedName>
        <fullName evidence="3">C1q domain-containing protein</fullName>
    </recommendedName>
</protein>
<evidence type="ECO:0000313" key="2">
    <source>
        <dbReference type="Proteomes" id="UP000507470"/>
    </source>
</evidence>
<organism evidence="1 2">
    <name type="scientific">Mytilus coruscus</name>
    <name type="common">Sea mussel</name>
    <dbReference type="NCBI Taxonomy" id="42192"/>
    <lineage>
        <taxon>Eukaryota</taxon>
        <taxon>Metazoa</taxon>
        <taxon>Spiralia</taxon>
        <taxon>Lophotrochozoa</taxon>
        <taxon>Mollusca</taxon>
        <taxon>Bivalvia</taxon>
        <taxon>Autobranchia</taxon>
        <taxon>Pteriomorphia</taxon>
        <taxon>Mytilida</taxon>
        <taxon>Mytiloidea</taxon>
        <taxon>Mytilidae</taxon>
        <taxon>Mytilinae</taxon>
        <taxon>Mytilus</taxon>
    </lineage>
</organism>
<gene>
    <name evidence="1" type="ORF">MCOR_15386</name>
</gene>
<dbReference type="EMBL" id="CACVKT020002664">
    <property type="protein sequence ID" value="CAC5379303.1"/>
    <property type="molecule type" value="Genomic_DNA"/>
</dbReference>
<dbReference type="Proteomes" id="UP000507470">
    <property type="component" value="Unassembled WGS sequence"/>
</dbReference>
<proteinExistence type="predicted"/>
<dbReference type="AlphaFoldDB" id="A0A6J8B736"/>
<accession>A0A6J8B736</accession>
<dbReference type="InterPro" id="IPR008983">
    <property type="entry name" value="Tumour_necrosis_fac-like_dom"/>
</dbReference>
<reference evidence="1 2" key="1">
    <citation type="submission" date="2020-06" db="EMBL/GenBank/DDBJ databases">
        <authorList>
            <person name="Li R."/>
            <person name="Bekaert M."/>
        </authorList>
    </citation>
    <scope>NUCLEOTIDE SEQUENCE [LARGE SCALE GENOMIC DNA]</scope>
    <source>
        <strain evidence="2">wild</strain>
    </source>
</reference>
<sequence>MYKFLNIIWDEEKIPTQWLKGMLVKLPNKDLGLCENLRSITLLSVASKIVCRIILNRIKEAIVKFIIILKKNFGPENVNFYCALCLCSSAYEIRAPVYADVDLSKVNDAKLGDIRESIASMKSDIESLKHRQKRVSMVACLKGSTFTARGAGSMLQILAIQTIYGITPSSQYRNGIFTCKDRGLYMVFATITSHTLAMYKLIKNKTLVSRGLIGGNQHWSSGSSIAFVQLDVQDQISIVADQRMQIGDRSCFGVLKID</sequence>
<keyword evidence="2" id="KW-1185">Reference proteome</keyword>
<dbReference type="Gene3D" id="2.60.120.40">
    <property type="match status" value="1"/>
</dbReference>
<evidence type="ECO:0000313" key="1">
    <source>
        <dbReference type="EMBL" id="CAC5379303.1"/>
    </source>
</evidence>